<dbReference type="Gene3D" id="3.40.850.10">
    <property type="entry name" value="Kinesin motor domain"/>
    <property type="match status" value="1"/>
</dbReference>
<evidence type="ECO:0000256" key="6">
    <source>
        <dbReference type="PROSITE-ProRule" id="PRU00782"/>
    </source>
</evidence>
<dbReference type="Proteomes" id="UP000077051">
    <property type="component" value="Unassembled WGS sequence"/>
</dbReference>
<organism evidence="8 9">
    <name type="scientific">Mucor lusitanicus CBS 277.49</name>
    <dbReference type="NCBI Taxonomy" id="747725"/>
    <lineage>
        <taxon>Eukaryota</taxon>
        <taxon>Fungi</taxon>
        <taxon>Fungi incertae sedis</taxon>
        <taxon>Mucoromycota</taxon>
        <taxon>Mucoromycotina</taxon>
        <taxon>Mucoromycetes</taxon>
        <taxon>Mucorales</taxon>
        <taxon>Mucorineae</taxon>
        <taxon>Mucoraceae</taxon>
        <taxon>Mucor</taxon>
    </lineage>
</organism>
<dbReference type="EMBL" id="AMYB01000004">
    <property type="protein sequence ID" value="OAD03277.1"/>
    <property type="molecule type" value="Genomic_DNA"/>
</dbReference>
<feature type="domain" description="Myosin motor" evidence="7">
    <location>
        <begin position="1"/>
        <end position="448"/>
    </location>
</feature>
<dbReference type="VEuPathDB" id="FungiDB:MUCCIDRAFT_119058"/>
<feature type="non-terminal residue" evidence="8">
    <location>
        <position position="448"/>
    </location>
</feature>
<dbReference type="GO" id="GO:0051015">
    <property type="term" value="F:actin filament binding"/>
    <property type="evidence" value="ECO:0007669"/>
    <property type="project" value="TreeGrafter"/>
</dbReference>
<comment type="similarity">
    <text evidence="6">Belongs to the TRAFAC class myosin-kinesin ATPase superfamily. Myosin family.</text>
</comment>
<evidence type="ECO:0000256" key="5">
    <source>
        <dbReference type="ARBA" id="ARBA00023203"/>
    </source>
</evidence>
<keyword evidence="9" id="KW-1185">Reference proteome</keyword>
<dbReference type="GO" id="GO:0005524">
    <property type="term" value="F:ATP binding"/>
    <property type="evidence" value="ECO:0007669"/>
    <property type="project" value="UniProtKB-KW"/>
</dbReference>
<comment type="caution">
    <text evidence="8">The sequence shown here is derived from an EMBL/GenBank/DDBJ whole genome shotgun (WGS) entry which is preliminary data.</text>
</comment>
<dbReference type="Pfam" id="PF00063">
    <property type="entry name" value="Myosin_head"/>
    <property type="match status" value="1"/>
</dbReference>
<dbReference type="GO" id="GO:0007015">
    <property type="term" value="P:actin filament organization"/>
    <property type="evidence" value="ECO:0007669"/>
    <property type="project" value="TreeGrafter"/>
</dbReference>
<keyword evidence="1" id="KW-0547">Nucleotide-binding</keyword>
<evidence type="ECO:0000256" key="2">
    <source>
        <dbReference type="ARBA" id="ARBA00022840"/>
    </source>
</evidence>
<dbReference type="GO" id="GO:0000146">
    <property type="term" value="F:microfilament motor activity"/>
    <property type="evidence" value="ECO:0007669"/>
    <property type="project" value="TreeGrafter"/>
</dbReference>
<dbReference type="Gene3D" id="1.20.120.720">
    <property type="entry name" value="Myosin VI head, motor domain, U50 subdomain"/>
    <property type="match status" value="1"/>
</dbReference>
<name>A0A168LA21_MUCCL</name>
<dbReference type="InterPro" id="IPR027417">
    <property type="entry name" value="P-loop_NTPase"/>
</dbReference>
<dbReference type="STRING" id="747725.A0A168LA21"/>
<keyword evidence="2" id="KW-0067">ATP-binding</keyword>
<dbReference type="PROSITE" id="PS51456">
    <property type="entry name" value="MYOSIN_MOTOR"/>
    <property type="match status" value="1"/>
</dbReference>
<accession>A0A168LA21</accession>
<evidence type="ECO:0000256" key="3">
    <source>
        <dbReference type="ARBA" id="ARBA00023123"/>
    </source>
</evidence>
<evidence type="ECO:0000313" key="8">
    <source>
        <dbReference type="EMBL" id="OAD03277.1"/>
    </source>
</evidence>
<dbReference type="AlphaFoldDB" id="A0A168LA21"/>
<proteinExistence type="inferred from homology"/>
<dbReference type="SUPFAM" id="SSF52540">
    <property type="entry name" value="P-loop containing nucleoside triphosphate hydrolases"/>
    <property type="match status" value="1"/>
</dbReference>
<dbReference type="InterPro" id="IPR001609">
    <property type="entry name" value="Myosin_head_motor_dom-like"/>
</dbReference>
<dbReference type="PANTHER" id="PTHR13140">
    <property type="entry name" value="MYOSIN"/>
    <property type="match status" value="1"/>
</dbReference>
<dbReference type="OrthoDB" id="370884at2759"/>
<evidence type="ECO:0000256" key="4">
    <source>
        <dbReference type="ARBA" id="ARBA00023175"/>
    </source>
</evidence>
<dbReference type="GO" id="GO:0005737">
    <property type="term" value="C:cytoplasm"/>
    <property type="evidence" value="ECO:0007669"/>
    <property type="project" value="TreeGrafter"/>
</dbReference>
<gene>
    <name evidence="8" type="ORF">MUCCIDRAFT_119058</name>
</gene>
<evidence type="ECO:0000259" key="7">
    <source>
        <dbReference type="PROSITE" id="PS51456"/>
    </source>
</evidence>
<dbReference type="GO" id="GO:0016020">
    <property type="term" value="C:membrane"/>
    <property type="evidence" value="ECO:0007669"/>
    <property type="project" value="TreeGrafter"/>
</dbReference>
<keyword evidence="5 6" id="KW-0009">Actin-binding</keyword>
<sequence>LNQILLLSTHSKKENKLQQQIRNSLVILEAFGHSKTSQNSSASKYGMFQELQFSERGRILGAKTLTYAFDKSRVTTIPSNERTFNVFYSLLAGTSPEEQTALHINFPPESFNYLNQSKLIKVPEINDEIAFADLKSSLKVCGFKAKTVTQIFQLLATILHIGNLQFQDDHDAGNLAQEACCIKNNDVLEVVAVMLGVSPTKLEQSLTYKLRLIRKELCTMFLNTQGAAEQRDALARALYHVLFLWIVESLNTKICYNDGEPANFVGILDQFGFQNFKSNGFEEFCANFANERVHQFIIDQRFSDAEGLNAAMVRDGLTLPKVVTMDNAGCLELLIGKEQDHTREKNVNKSAALGLGGIVGAMDRDCAKYQTGATDATNANFLANVQRAYGSHSSFAKSGHAYSFGINHFSGSVHYTVDSFLEKNLDDLSPDFVSLLRDNSTNTFVSTL</sequence>
<evidence type="ECO:0000256" key="1">
    <source>
        <dbReference type="ARBA" id="ARBA00022741"/>
    </source>
</evidence>
<keyword evidence="3 6" id="KW-0518">Myosin</keyword>
<reference evidence="8 9" key="1">
    <citation type="submission" date="2015-06" db="EMBL/GenBank/DDBJ databases">
        <title>Expansion of signal transduction pathways in fungi by whole-genome duplication.</title>
        <authorList>
            <consortium name="DOE Joint Genome Institute"/>
            <person name="Corrochano L.M."/>
            <person name="Kuo A."/>
            <person name="Marcet-Houben M."/>
            <person name="Polaino S."/>
            <person name="Salamov A."/>
            <person name="Villalobos J.M."/>
            <person name="Alvarez M.I."/>
            <person name="Avalos J."/>
            <person name="Benito E.P."/>
            <person name="Benoit I."/>
            <person name="Burger G."/>
            <person name="Camino L.P."/>
            <person name="Canovas D."/>
            <person name="Cerda-Olmedo E."/>
            <person name="Cheng J.-F."/>
            <person name="Dominguez A."/>
            <person name="Elias M."/>
            <person name="Eslava A.P."/>
            <person name="Glaser F."/>
            <person name="Grimwood J."/>
            <person name="Gutierrez G."/>
            <person name="Heitman J."/>
            <person name="Henrissat B."/>
            <person name="Iturriaga E.A."/>
            <person name="Lang B.F."/>
            <person name="Lavin J.L."/>
            <person name="Lee S."/>
            <person name="Li W."/>
            <person name="Lindquist E."/>
            <person name="Lopez-Garcia S."/>
            <person name="Luque E.M."/>
            <person name="Marcos A.T."/>
            <person name="Martin J."/>
            <person name="Mccluskey K."/>
            <person name="Medina H.R."/>
            <person name="Miralles-Duran A."/>
            <person name="Miyazaki A."/>
            <person name="Munoz-Torres E."/>
            <person name="Oguiza J.A."/>
            <person name="Ohm R."/>
            <person name="Olmedo M."/>
            <person name="Orejas M."/>
            <person name="Ortiz-Castellanos L."/>
            <person name="Pisabarro A.G."/>
            <person name="Rodriguez-Romero J."/>
            <person name="Ruiz-Herrera J."/>
            <person name="Ruiz-Vazquez R."/>
            <person name="Sanz C."/>
            <person name="Schackwitz W."/>
            <person name="Schmutz J."/>
            <person name="Shahriari M."/>
            <person name="Shelest E."/>
            <person name="Silva-Franco F."/>
            <person name="Soanes D."/>
            <person name="Syed K."/>
            <person name="Tagua V.G."/>
            <person name="Talbot N.J."/>
            <person name="Thon M."/>
            <person name="De Vries R.P."/>
            <person name="Wiebenga A."/>
            <person name="Yadav J.S."/>
            <person name="Braun E.L."/>
            <person name="Baker S."/>
            <person name="Garre V."/>
            <person name="Horwitz B."/>
            <person name="Torres-Martinez S."/>
            <person name="Idnurm A."/>
            <person name="Herrera-Estrella A."/>
            <person name="Gabaldon T."/>
            <person name="Grigoriev I.V."/>
        </authorList>
    </citation>
    <scope>NUCLEOTIDE SEQUENCE [LARGE SCALE GENOMIC DNA]</scope>
    <source>
        <strain evidence="8 9">CBS 277.49</strain>
    </source>
</reference>
<dbReference type="GO" id="GO:0016459">
    <property type="term" value="C:myosin complex"/>
    <property type="evidence" value="ECO:0007669"/>
    <property type="project" value="UniProtKB-KW"/>
</dbReference>
<dbReference type="PRINTS" id="PR00193">
    <property type="entry name" value="MYOSINHEAVY"/>
</dbReference>
<dbReference type="Gene3D" id="1.20.58.530">
    <property type="match status" value="1"/>
</dbReference>
<dbReference type="SMART" id="SM00242">
    <property type="entry name" value="MYSc"/>
    <property type="match status" value="1"/>
</dbReference>
<dbReference type="InterPro" id="IPR036961">
    <property type="entry name" value="Kinesin_motor_dom_sf"/>
</dbReference>
<comment type="caution">
    <text evidence="6">Lacks conserved residue(s) required for the propagation of feature annotation.</text>
</comment>
<protein>
    <recommendedName>
        <fullName evidence="7">Myosin motor domain-containing protein</fullName>
    </recommendedName>
</protein>
<dbReference type="PANTHER" id="PTHR13140:SF550">
    <property type="entry name" value="MYOSIN-IIIB ISOFORM X1"/>
    <property type="match status" value="1"/>
</dbReference>
<evidence type="ECO:0000313" key="9">
    <source>
        <dbReference type="Proteomes" id="UP000077051"/>
    </source>
</evidence>
<feature type="non-terminal residue" evidence="8">
    <location>
        <position position="1"/>
    </location>
</feature>
<keyword evidence="4" id="KW-0505">Motor protein</keyword>